<evidence type="ECO:0008006" key="4">
    <source>
        <dbReference type="Google" id="ProtNLM"/>
    </source>
</evidence>
<dbReference type="GO" id="GO:0008840">
    <property type="term" value="F:4-hydroxy-tetrahydrodipicolinate synthase activity"/>
    <property type="evidence" value="ECO:0007669"/>
    <property type="project" value="TreeGrafter"/>
</dbReference>
<keyword evidence="2" id="KW-0472">Membrane</keyword>
<dbReference type="SMART" id="SM01130">
    <property type="entry name" value="DHDPS"/>
    <property type="match status" value="1"/>
</dbReference>
<proteinExistence type="predicted"/>
<accession>X1FNZ2</accession>
<dbReference type="GO" id="GO:0005829">
    <property type="term" value="C:cytosol"/>
    <property type="evidence" value="ECO:0007669"/>
    <property type="project" value="TreeGrafter"/>
</dbReference>
<dbReference type="Pfam" id="PF00701">
    <property type="entry name" value="DHDPS"/>
    <property type="match status" value="1"/>
</dbReference>
<keyword evidence="1" id="KW-0456">Lyase</keyword>
<comment type="caution">
    <text evidence="3">The sequence shown here is derived from an EMBL/GenBank/DDBJ whole genome shotgun (WGS) entry which is preliminary data.</text>
</comment>
<dbReference type="PANTHER" id="PTHR12128:SF66">
    <property type="entry name" value="4-HYDROXY-2-OXOGLUTARATE ALDOLASE, MITOCHONDRIAL"/>
    <property type="match status" value="1"/>
</dbReference>
<keyword evidence="2" id="KW-1133">Transmembrane helix</keyword>
<name>X1FNZ2_9ZZZZ</name>
<organism evidence="3">
    <name type="scientific">marine sediment metagenome</name>
    <dbReference type="NCBI Taxonomy" id="412755"/>
    <lineage>
        <taxon>unclassified sequences</taxon>
        <taxon>metagenomes</taxon>
        <taxon>ecological metagenomes</taxon>
    </lineage>
</organism>
<dbReference type="SUPFAM" id="SSF51569">
    <property type="entry name" value="Aldolase"/>
    <property type="match status" value="1"/>
</dbReference>
<dbReference type="AlphaFoldDB" id="X1FNZ2"/>
<dbReference type="Gene3D" id="3.20.20.70">
    <property type="entry name" value="Aldolase class I"/>
    <property type="match status" value="1"/>
</dbReference>
<dbReference type="InterPro" id="IPR002220">
    <property type="entry name" value="DapA-like"/>
</dbReference>
<dbReference type="EMBL" id="BARU01006601">
    <property type="protein sequence ID" value="GAH34245.1"/>
    <property type="molecule type" value="Genomic_DNA"/>
</dbReference>
<evidence type="ECO:0000256" key="1">
    <source>
        <dbReference type="ARBA" id="ARBA00023239"/>
    </source>
</evidence>
<feature type="non-terminal residue" evidence="3">
    <location>
        <position position="1"/>
    </location>
</feature>
<keyword evidence="2" id="KW-0812">Transmembrane</keyword>
<dbReference type="PANTHER" id="PTHR12128">
    <property type="entry name" value="DIHYDRODIPICOLINATE SYNTHASE"/>
    <property type="match status" value="1"/>
</dbReference>
<protein>
    <recommendedName>
        <fullName evidence="4">4-hydroxy-tetrahydrodipicolinate synthase</fullName>
    </recommendedName>
</protein>
<dbReference type="InterPro" id="IPR013785">
    <property type="entry name" value="Aldolase_TIM"/>
</dbReference>
<gene>
    <name evidence="3" type="ORF">S03H2_12995</name>
</gene>
<reference evidence="3" key="1">
    <citation type="journal article" date="2014" name="Front. Microbiol.">
        <title>High frequency of phylogenetically diverse reductive dehalogenase-homologous genes in deep subseafloor sedimentary metagenomes.</title>
        <authorList>
            <person name="Kawai M."/>
            <person name="Futagami T."/>
            <person name="Toyoda A."/>
            <person name="Takaki Y."/>
            <person name="Nishi S."/>
            <person name="Hori S."/>
            <person name="Arai W."/>
            <person name="Tsubouchi T."/>
            <person name="Morono Y."/>
            <person name="Uchiyama I."/>
            <person name="Ito T."/>
            <person name="Fujiyama A."/>
            <person name="Inagaki F."/>
            <person name="Takami H."/>
        </authorList>
    </citation>
    <scope>NUCLEOTIDE SEQUENCE</scope>
    <source>
        <strain evidence="3">Expedition CK06-06</strain>
    </source>
</reference>
<feature type="transmembrane region" description="Helical" evidence="2">
    <location>
        <begin position="52"/>
        <end position="74"/>
    </location>
</feature>
<evidence type="ECO:0000313" key="3">
    <source>
        <dbReference type="EMBL" id="GAH34245.1"/>
    </source>
</evidence>
<evidence type="ECO:0000256" key="2">
    <source>
        <dbReference type="SAM" id="Phobius"/>
    </source>
</evidence>
<sequence length="153" mass="16178">AINMGVDTAVEIATAFNNVIAIKECSGDLVQISELVTKLPAHVKVYSSDDDLTLPILAVGGVGVVSVASHVVGLEIQQMIKAFFAGQVAEAGKIHRQLLPLFNAIFMTTSPAPTKFALAVRGIIGEAVRLPVIPLSADEKSHMREVLTDFVTA</sequence>